<dbReference type="SUPFAM" id="SSF50331">
    <property type="entry name" value="MOP-like"/>
    <property type="match status" value="1"/>
</dbReference>
<evidence type="ECO:0000256" key="2">
    <source>
        <dbReference type="ARBA" id="ARBA00005417"/>
    </source>
</evidence>
<reference evidence="10" key="1">
    <citation type="submission" date="2006-06" db="EMBL/GenBank/DDBJ databases">
        <title>Complete sequence of chromosome of Chelativorans sp. BNC1.</title>
        <authorList>
            <consortium name="US DOE Joint Genome Institute"/>
            <person name="Copeland A."/>
            <person name="Lucas S."/>
            <person name="Lapidus A."/>
            <person name="Barry K."/>
            <person name="Detter J.C."/>
            <person name="Glavina del Rio T."/>
            <person name="Hammon N."/>
            <person name="Israni S."/>
            <person name="Dalin E."/>
            <person name="Tice H."/>
            <person name="Pitluck S."/>
            <person name="Chertkov O."/>
            <person name="Brettin T."/>
            <person name="Bruce D."/>
            <person name="Han C."/>
            <person name="Tapia R."/>
            <person name="Gilna P."/>
            <person name="Schmutz J."/>
            <person name="Larimer F."/>
            <person name="Land M."/>
            <person name="Hauser L."/>
            <person name="Kyrpides N."/>
            <person name="Mikhailova N."/>
            <person name="Richardson P."/>
        </authorList>
    </citation>
    <scope>NUCLEOTIDE SEQUENCE</scope>
    <source>
        <strain evidence="10">BNC1</strain>
    </source>
</reference>
<dbReference type="GO" id="GO:0005524">
    <property type="term" value="F:ATP binding"/>
    <property type="evidence" value="ECO:0007669"/>
    <property type="project" value="UniProtKB-KW"/>
</dbReference>
<dbReference type="Pfam" id="PF00005">
    <property type="entry name" value="ABC_tran"/>
    <property type="match status" value="1"/>
</dbReference>
<evidence type="ECO:0000256" key="6">
    <source>
        <dbReference type="ARBA" id="ARBA00022840"/>
    </source>
</evidence>
<dbReference type="FunFam" id="3.40.50.300:FF:000042">
    <property type="entry name" value="Maltose/maltodextrin ABC transporter, ATP-binding protein"/>
    <property type="match status" value="1"/>
</dbReference>
<evidence type="ECO:0000256" key="4">
    <source>
        <dbReference type="ARBA" id="ARBA00022475"/>
    </source>
</evidence>
<dbReference type="Pfam" id="PF08402">
    <property type="entry name" value="TOBE_2"/>
    <property type="match status" value="1"/>
</dbReference>
<dbReference type="InterPro" id="IPR012340">
    <property type="entry name" value="NA-bd_OB-fold"/>
</dbReference>
<evidence type="ECO:0000256" key="8">
    <source>
        <dbReference type="ARBA" id="ARBA00023136"/>
    </source>
</evidence>
<comment type="subcellular location">
    <subcellularLocation>
        <location evidence="1">Cell inner membrane</location>
        <topology evidence="1">Peripheral membrane protein</topology>
    </subcellularLocation>
</comment>
<dbReference type="AlphaFoldDB" id="Q11FY5"/>
<dbReference type="PANTHER" id="PTHR43875:SF15">
    <property type="entry name" value="TREHALOSE IMPORT ATP-BINDING PROTEIN SUGC"/>
    <property type="match status" value="1"/>
</dbReference>
<evidence type="ECO:0000313" key="10">
    <source>
        <dbReference type="EMBL" id="ABG63690.1"/>
    </source>
</evidence>
<dbReference type="InterPro" id="IPR017871">
    <property type="entry name" value="ABC_transporter-like_CS"/>
</dbReference>
<dbReference type="SUPFAM" id="SSF52540">
    <property type="entry name" value="P-loop containing nucleoside triphosphate hydrolases"/>
    <property type="match status" value="1"/>
</dbReference>
<evidence type="ECO:0000256" key="5">
    <source>
        <dbReference type="ARBA" id="ARBA00022741"/>
    </source>
</evidence>
<dbReference type="InterPro" id="IPR003593">
    <property type="entry name" value="AAA+_ATPase"/>
</dbReference>
<dbReference type="EMBL" id="CP000390">
    <property type="protein sequence ID" value="ABG63690.1"/>
    <property type="molecule type" value="Genomic_DNA"/>
</dbReference>
<dbReference type="InterPro" id="IPR047641">
    <property type="entry name" value="ABC_transpr_MalK/UgpC-like"/>
</dbReference>
<dbReference type="InterPro" id="IPR003439">
    <property type="entry name" value="ABC_transporter-like_ATP-bd"/>
</dbReference>
<proteinExistence type="inferred from homology"/>
<organism evidence="10">
    <name type="scientific">Chelativorans sp. (strain BNC1)</name>
    <dbReference type="NCBI Taxonomy" id="266779"/>
    <lineage>
        <taxon>Bacteria</taxon>
        <taxon>Pseudomonadati</taxon>
        <taxon>Pseudomonadota</taxon>
        <taxon>Alphaproteobacteria</taxon>
        <taxon>Hyphomicrobiales</taxon>
        <taxon>Phyllobacteriaceae</taxon>
        <taxon>Chelativorans</taxon>
    </lineage>
</organism>
<dbReference type="PROSITE" id="PS00211">
    <property type="entry name" value="ABC_TRANSPORTER_1"/>
    <property type="match status" value="1"/>
</dbReference>
<dbReference type="eggNOG" id="COG3842">
    <property type="taxonomic scope" value="Bacteria"/>
</dbReference>
<dbReference type="GO" id="GO:0140359">
    <property type="term" value="F:ABC-type transporter activity"/>
    <property type="evidence" value="ECO:0007669"/>
    <property type="project" value="UniProtKB-ARBA"/>
</dbReference>
<comment type="similarity">
    <text evidence="2">Belongs to the ABC transporter superfamily.</text>
</comment>
<accession>Q11FY5</accession>
<evidence type="ECO:0000256" key="3">
    <source>
        <dbReference type="ARBA" id="ARBA00022448"/>
    </source>
</evidence>
<dbReference type="Gene3D" id="3.40.50.300">
    <property type="entry name" value="P-loop containing nucleotide triphosphate hydrolases"/>
    <property type="match status" value="1"/>
</dbReference>
<dbReference type="KEGG" id="mes:Meso_2302"/>
<keyword evidence="8" id="KW-0472">Membrane</keyword>
<dbReference type="GO" id="GO:0055052">
    <property type="term" value="C:ATP-binding cassette (ABC) transporter complex, substrate-binding subunit-containing"/>
    <property type="evidence" value="ECO:0007669"/>
    <property type="project" value="TreeGrafter"/>
</dbReference>
<dbReference type="PROSITE" id="PS50893">
    <property type="entry name" value="ABC_TRANSPORTER_2"/>
    <property type="match status" value="1"/>
</dbReference>
<protein>
    <submittedName>
        <fullName evidence="10">Carbohydrate ABC transporter ATP-binding protein, CUT1 family</fullName>
    </submittedName>
</protein>
<dbReference type="GO" id="GO:0016887">
    <property type="term" value="F:ATP hydrolysis activity"/>
    <property type="evidence" value="ECO:0007669"/>
    <property type="project" value="InterPro"/>
</dbReference>
<keyword evidence="5" id="KW-0547">Nucleotide-binding</keyword>
<dbReference type="InterPro" id="IPR027417">
    <property type="entry name" value="P-loop_NTPase"/>
</dbReference>
<dbReference type="HOGENOM" id="CLU_000604_1_1_5"/>
<dbReference type="OrthoDB" id="8434034at2"/>
<dbReference type="SMART" id="SM00382">
    <property type="entry name" value="AAA"/>
    <property type="match status" value="1"/>
</dbReference>
<sequence length="357" mass="39656">MDVVYSGVSKNFGQVTALDNLNLSIKAGEFVSLLGPSGSGKTTSLNMLAGLTSISSGEIRIGGRRINEVSPEKRGISMVFQNYALYPHMTVEENLAFPLKARREIAKDEMDRRVRETASLLGVSDLLDRFPRELSGGQQQRVALGRALIRNPGVLLLDEPLSNLDARLRIRMRRDIKELHERLASTIVYVTHDQAEALTLSSRIAVFNKGRLQQFGSPEDIYERPVNRFVANFLGEREVTFIDGQLTEERGTCWFEAPDIRVEVTHPQSARKEVTLGLRVEALRPVRSGEGILSGEVRDVELSGPDLILYVRLGDQQEVVARAESSAGIRRGDKVDLGRSQNKFHLFDTKTGLALSS</sequence>
<dbReference type="Gene3D" id="2.40.50.140">
    <property type="entry name" value="Nucleic acid-binding proteins"/>
    <property type="match status" value="1"/>
</dbReference>
<dbReference type="STRING" id="266779.Meso_2302"/>
<name>Q11FY5_CHESB</name>
<gene>
    <name evidence="10" type="ordered locus">Meso_2302</name>
</gene>
<evidence type="ECO:0000256" key="7">
    <source>
        <dbReference type="ARBA" id="ARBA00022967"/>
    </source>
</evidence>
<keyword evidence="3" id="KW-0813">Transport</keyword>
<dbReference type="InterPro" id="IPR013611">
    <property type="entry name" value="Transp-assoc_OB_typ2"/>
</dbReference>
<evidence type="ECO:0000259" key="9">
    <source>
        <dbReference type="PROSITE" id="PS50893"/>
    </source>
</evidence>
<dbReference type="InterPro" id="IPR008995">
    <property type="entry name" value="Mo/tungstate-bd_C_term_dom"/>
</dbReference>
<feature type="domain" description="ABC transporter" evidence="9">
    <location>
        <begin position="3"/>
        <end position="234"/>
    </location>
</feature>
<keyword evidence="7" id="KW-1278">Translocase</keyword>
<keyword evidence="6 10" id="KW-0067">ATP-binding</keyword>
<evidence type="ECO:0000256" key="1">
    <source>
        <dbReference type="ARBA" id="ARBA00004417"/>
    </source>
</evidence>
<dbReference type="PANTHER" id="PTHR43875">
    <property type="entry name" value="MALTODEXTRIN IMPORT ATP-BINDING PROTEIN MSMX"/>
    <property type="match status" value="1"/>
</dbReference>
<dbReference type="Gene3D" id="2.40.50.100">
    <property type="match status" value="1"/>
</dbReference>
<keyword evidence="4" id="KW-1003">Cell membrane</keyword>